<dbReference type="EMBL" id="JACSGR010000005">
    <property type="protein sequence ID" value="MBH5329499.1"/>
    <property type="molecule type" value="Genomic_DNA"/>
</dbReference>
<feature type="chain" id="PRO_5045755279" evidence="1">
    <location>
        <begin position="21"/>
        <end position="136"/>
    </location>
</feature>
<evidence type="ECO:0000256" key="1">
    <source>
        <dbReference type="SAM" id="SignalP"/>
    </source>
</evidence>
<accession>A0ABS0NB76</accession>
<proteinExistence type="predicted"/>
<dbReference type="RefSeq" id="WP_197903331.1">
    <property type="nucleotide sequence ID" value="NZ_JACSGR010000005.1"/>
</dbReference>
<comment type="caution">
    <text evidence="2">The sequence shown here is derived from an EMBL/GenBank/DDBJ whole genome shotgun (WGS) entry which is preliminary data.</text>
</comment>
<dbReference type="Proteomes" id="UP000768471">
    <property type="component" value="Unassembled WGS sequence"/>
</dbReference>
<keyword evidence="3" id="KW-1185">Reference proteome</keyword>
<evidence type="ECO:0000313" key="3">
    <source>
        <dbReference type="Proteomes" id="UP000768471"/>
    </source>
</evidence>
<feature type="signal peptide" evidence="1">
    <location>
        <begin position="1"/>
        <end position="20"/>
    </location>
</feature>
<sequence length="136" mass="15274">MNPLKLKTALLLAALFPALAAAEPVAAPTSEQCRTVLSEFAMFEAFIAACPRIARAEIDTRTRLNNVYEGFARYGECSKQIESEPVASMLREHPAIRLLGQDGKRRPSRAEADAFCRRHRSDLTRIVRKYNPGRDR</sequence>
<organism evidence="2 3">
    <name type="scientific">Eikenella glucosivorans</name>
    <dbReference type="NCBI Taxonomy" id="2766967"/>
    <lineage>
        <taxon>Bacteria</taxon>
        <taxon>Pseudomonadati</taxon>
        <taxon>Pseudomonadota</taxon>
        <taxon>Betaproteobacteria</taxon>
        <taxon>Neisseriales</taxon>
        <taxon>Neisseriaceae</taxon>
        <taxon>Eikenella</taxon>
    </lineage>
</organism>
<evidence type="ECO:0000313" key="2">
    <source>
        <dbReference type="EMBL" id="MBH5329499.1"/>
    </source>
</evidence>
<reference evidence="2 3" key="1">
    <citation type="submission" date="2020-09" db="EMBL/GenBank/DDBJ databases">
        <title>Eikenella S3660 sp. nov., isolated from a throat swab.</title>
        <authorList>
            <person name="Buhl M."/>
        </authorList>
    </citation>
    <scope>NUCLEOTIDE SEQUENCE [LARGE SCALE GENOMIC DNA]</scope>
    <source>
        <strain evidence="2 3">S3360</strain>
    </source>
</reference>
<name>A0ABS0NB76_9NEIS</name>
<protein>
    <submittedName>
        <fullName evidence="2">Uncharacterized protein</fullName>
    </submittedName>
</protein>
<gene>
    <name evidence="2" type="ORF">H9Q10_07445</name>
</gene>
<keyword evidence="1" id="KW-0732">Signal</keyword>